<dbReference type="Pfam" id="PF00564">
    <property type="entry name" value="PB1"/>
    <property type="match status" value="1"/>
</dbReference>
<keyword evidence="6 7" id="KW-0067">ATP-binding</keyword>
<reference evidence="10 11" key="1">
    <citation type="submission" date="2024-08" db="EMBL/GenBank/DDBJ databases">
        <title>Gnathostoma spinigerum genome.</title>
        <authorList>
            <person name="Gonzalez-Bertolin B."/>
            <person name="Monzon S."/>
            <person name="Zaballos A."/>
            <person name="Jimenez P."/>
            <person name="Dekumyoy P."/>
            <person name="Varona S."/>
            <person name="Cuesta I."/>
            <person name="Sumanam S."/>
            <person name="Adisakwattana P."/>
            <person name="Gasser R.B."/>
            <person name="Hernandez-Gonzalez A."/>
            <person name="Young N.D."/>
            <person name="Perteguer M.J."/>
        </authorList>
    </citation>
    <scope>NUCLEOTIDE SEQUENCE [LARGE SCALE GENOMIC DNA]</scope>
    <source>
        <strain evidence="10">AL3</strain>
        <tissue evidence="10">Liver</tissue>
    </source>
</reference>
<evidence type="ECO:0000259" key="9">
    <source>
        <dbReference type="PROSITE" id="PS50011"/>
    </source>
</evidence>
<dbReference type="InterPro" id="IPR000719">
    <property type="entry name" value="Prot_kinase_dom"/>
</dbReference>
<keyword evidence="3" id="KW-0808">Transferase</keyword>
<comment type="caution">
    <text evidence="10">The sequence shown here is derived from an EMBL/GenBank/DDBJ whole genome shotgun (WGS) entry which is preliminary data.</text>
</comment>
<keyword evidence="5" id="KW-0418">Kinase</keyword>
<feature type="domain" description="Protein kinase" evidence="9">
    <location>
        <begin position="301"/>
        <end position="560"/>
    </location>
</feature>
<dbReference type="SUPFAM" id="SSF56112">
    <property type="entry name" value="Protein kinase-like (PK-like)"/>
    <property type="match status" value="1"/>
</dbReference>
<dbReference type="PANTHER" id="PTHR11584:SF369">
    <property type="entry name" value="MITOGEN-ACTIVATED PROTEIN KINASE KINASE KINASE 19-RELATED"/>
    <property type="match status" value="1"/>
</dbReference>
<dbReference type="SMART" id="SM00666">
    <property type="entry name" value="PB1"/>
    <property type="match status" value="1"/>
</dbReference>
<dbReference type="AlphaFoldDB" id="A0ABD6ECZ1"/>
<feature type="region of interest" description="Disordered" evidence="8">
    <location>
        <begin position="205"/>
        <end position="270"/>
    </location>
</feature>
<evidence type="ECO:0000256" key="7">
    <source>
        <dbReference type="PROSITE-ProRule" id="PRU10141"/>
    </source>
</evidence>
<dbReference type="PROSITE" id="PS00107">
    <property type="entry name" value="PROTEIN_KINASE_ATP"/>
    <property type="match status" value="1"/>
</dbReference>
<dbReference type="Gene3D" id="1.10.510.10">
    <property type="entry name" value="Transferase(Phosphotransferase) domain 1"/>
    <property type="match status" value="1"/>
</dbReference>
<dbReference type="PROSITE" id="PS50011">
    <property type="entry name" value="PROTEIN_KINASE_DOM"/>
    <property type="match status" value="1"/>
</dbReference>
<gene>
    <name evidence="10" type="ORF">AB6A40_004603</name>
</gene>
<feature type="region of interest" description="Disordered" evidence="8">
    <location>
        <begin position="58"/>
        <end position="78"/>
    </location>
</feature>
<evidence type="ECO:0000256" key="6">
    <source>
        <dbReference type="ARBA" id="ARBA00022840"/>
    </source>
</evidence>
<dbReference type="Gene3D" id="3.10.20.90">
    <property type="entry name" value="Phosphatidylinositol 3-kinase Catalytic Subunit, Chain A, domain 1"/>
    <property type="match status" value="1"/>
</dbReference>
<comment type="cofactor">
    <cofactor evidence="1">
        <name>Mg(2+)</name>
        <dbReference type="ChEBI" id="CHEBI:18420"/>
    </cofactor>
</comment>
<feature type="compositionally biased region" description="Polar residues" evidence="8">
    <location>
        <begin position="222"/>
        <end position="236"/>
    </location>
</feature>
<dbReference type="SMART" id="SM00220">
    <property type="entry name" value="S_TKc"/>
    <property type="match status" value="1"/>
</dbReference>
<keyword evidence="4 7" id="KW-0547">Nucleotide-binding</keyword>
<organism evidence="10 11">
    <name type="scientific">Gnathostoma spinigerum</name>
    <dbReference type="NCBI Taxonomy" id="75299"/>
    <lineage>
        <taxon>Eukaryota</taxon>
        <taxon>Metazoa</taxon>
        <taxon>Ecdysozoa</taxon>
        <taxon>Nematoda</taxon>
        <taxon>Chromadorea</taxon>
        <taxon>Rhabditida</taxon>
        <taxon>Spirurina</taxon>
        <taxon>Gnathostomatomorpha</taxon>
        <taxon>Gnathostomatoidea</taxon>
        <taxon>Gnathostomatidae</taxon>
        <taxon>Gnathostoma</taxon>
    </lineage>
</organism>
<feature type="binding site" evidence="7">
    <location>
        <position position="330"/>
    </location>
    <ligand>
        <name>ATP</name>
        <dbReference type="ChEBI" id="CHEBI:30616"/>
    </ligand>
</feature>
<evidence type="ECO:0000256" key="1">
    <source>
        <dbReference type="ARBA" id="ARBA00001946"/>
    </source>
</evidence>
<dbReference type="PANTHER" id="PTHR11584">
    <property type="entry name" value="SERINE/THREONINE PROTEIN KINASE"/>
    <property type="match status" value="1"/>
</dbReference>
<keyword evidence="2" id="KW-0723">Serine/threonine-protein kinase</keyword>
<evidence type="ECO:0000256" key="2">
    <source>
        <dbReference type="ARBA" id="ARBA00022527"/>
    </source>
</evidence>
<dbReference type="FunFam" id="1.10.510.10:FF:000571">
    <property type="entry name" value="Maternal embryonic leucine zipper kinase"/>
    <property type="match status" value="1"/>
</dbReference>
<proteinExistence type="predicted"/>
<evidence type="ECO:0000313" key="10">
    <source>
        <dbReference type="EMBL" id="MFH4977894.1"/>
    </source>
</evidence>
<dbReference type="GO" id="GO:0004674">
    <property type="term" value="F:protein serine/threonine kinase activity"/>
    <property type="evidence" value="ECO:0007669"/>
    <property type="project" value="UniProtKB-KW"/>
</dbReference>
<dbReference type="InterPro" id="IPR000270">
    <property type="entry name" value="PB1_dom"/>
</dbReference>
<evidence type="ECO:0000256" key="4">
    <source>
        <dbReference type="ARBA" id="ARBA00022741"/>
    </source>
</evidence>
<evidence type="ECO:0000256" key="8">
    <source>
        <dbReference type="SAM" id="MobiDB-lite"/>
    </source>
</evidence>
<dbReference type="InterPro" id="IPR017441">
    <property type="entry name" value="Protein_kinase_ATP_BS"/>
</dbReference>
<protein>
    <recommendedName>
        <fullName evidence="9">Protein kinase domain-containing protein</fullName>
    </recommendedName>
</protein>
<sequence length="563" mass="62542">MIVSNFSSMDQYPQQRASISRVFDKFSRLVPVGFPNSRLNAVVSRADDDQSCIVHQLSPSTTNDPADIQIPEGPSGPVPGEASEVEAVYSVIHDGLRELSCMTRRTSSSSDSKRSSLSKPPNSLRIKLEYRGEKYCIEFPRPVIFRDLERHLAKKFARQLNMYYTLSNSELVVPLRNQQELDRAIELLEKSHGHRSLRLLLSSHQSNSGFSPTPDLPVPGTSYLTPDASGTYSKSPSKIVEVEYAESRSSRTNSGSYRNSSSTGSRACSGCDSSASSGIALLDNDGDEGRFDSAPKPPSNWKLGKRIGSGAFGEVFICYDVDTGRQIAMKRLIFVRDDSHLKKQAIQLENEINLLSTIHHKRIVQYLGAQRTEQSISIFMEYMAGGSVKELIIELGALSSAVARKYISQVIEGLAYLHRNDMIHRDIKPANILRDTDGNVKIGDFGSAKRLQTICSQQSASFVGTPNYMAPEVVVGRTSYGRKADMWSVGCSLLEMLTGKPPWYGMEPITVIFSIAYQNPTYELPKDVDPYLVNLLEALLERDPSKRPSSTELFKSRPTLNRM</sequence>
<dbReference type="Proteomes" id="UP001608902">
    <property type="component" value="Unassembled WGS sequence"/>
</dbReference>
<keyword evidence="11" id="KW-1185">Reference proteome</keyword>
<evidence type="ECO:0000256" key="5">
    <source>
        <dbReference type="ARBA" id="ARBA00022777"/>
    </source>
</evidence>
<accession>A0ABD6ECZ1</accession>
<dbReference type="GO" id="GO:0035556">
    <property type="term" value="P:intracellular signal transduction"/>
    <property type="evidence" value="ECO:0007669"/>
    <property type="project" value="UniProtKB-ARBA"/>
</dbReference>
<evidence type="ECO:0000313" key="11">
    <source>
        <dbReference type="Proteomes" id="UP001608902"/>
    </source>
</evidence>
<dbReference type="SUPFAM" id="SSF54277">
    <property type="entry name" value="CAD &amp; PB1 domains"/>
    <property type="match status" value="1"/>
</dbReference>
<dbReference type="GO" id="GO:0005524">
    <property type="term" value="F:ATP binding"/>
    <property type="evidence" value="ECO:0007669"/>
    <property type="project" value="UniProtKB-UniRule"/>
</dbReference>
<dbReference type="InterPro" id="IPR011009">
    <property type="entry name" value="Kinase-like_dom_sf"/>
</dbReference>
<feature type="compositionally biased region" description="Low complexity" evidence="8">
    <location>
        <begin position="250"/>
        <end position="270"/>
    </location>
</feature>
<dbReference type="EMBL" id="JBGFUD010002698">
    <property type="protein sequence ID" value="MFH4977894.1"/>
    <property type="molecule type" value="Genomic_DNA"/>
</dbReference>
<evidence type="ECO:0000256" key="3">
    <source>
        <dbReference type="ARBA" id="ARBA00022679"/>
    </source>
</evidence>
<name>A0ABD6ECZ1_9BILA</name>
<dbReference type="Pfam" id="PF00069">
    <property type="entry name" value="Pkinase"/>
    <property type="match status" value="1"/>
</dbReference>